<sequence length="699" mass="70330">MLRKTLVLASAIALATPLAAVAAPPERAAPSEYAIVTLESAPLATYAGGEPGLPGTRPQRGRLDPTSPAYRAYERFLANEHANYRTFVAQRIPQAEVIAEYDTVLNGFAVRLNGASLQALANAPGVADVTSSWTYRPTMNASVDVINAVDVWQSTHGETDGAGIDVGIIDTGIREDHPFFACKDEISHKVYASGVAGTGEDIVFNHGTHVAGTVAGCVTDLSAVDPGGPVQGTISGVAPGANLFDYNVFPGYGGGFVGQDGSAFSHDIVRAVEDAVNDGMEVINLSLGGSIQGPHDSLAEAINAAAAAGVVAAVAAGNEGPGPSTVGSPGNALGALTAGATTNPHYVGVNVAVAGVGDVGAAVGDFDPFAASPVTDAPFAAWSAGTDTACPGSSPDGDVSGAVVLVQRGTCTFAEKVASAAAAGAIGVVVYNNVGGDPTAMGGEGEIPAVMVSLDDGLTVKAALPSTVTIDGSMPVEVLTENADILAGFSSRGPAPFTENIKPDVMAPGVNIFSSVFDEATGDLGWAMFQGTSMATPHVAGSAALLLAHDPGLSPTDVKSLLGNNAERQVWAAEVGGALATVMERGGGRIDLTRAFAATATFDPMSLSFGISNGNGPVVETITVSVRNLSSVARTFDITGGSPAMTFPASVDVPAGGTATFDVTLSTRGPAAAEGDLVLTGGDETFLLPFWYSNGNRGN</sequence>
<evidence type="ECO:0000259" key="12">
    <source>
        <dbReference type="Pfam" id="PF02225"/>
    </source>
</evidence>
<evidence type="ECO:0000256" key="10">
    <source>
        <dbReference type="SAM" id="SignalP"/>
    </source>
</evidence>
<dbReference type="InterPro" id="IPR036852">
    <property type="entry name" value="Peptidase_S8/S53_dom_sf"/>
</dbReference>
<evidence type="ECO:0000256" key="9">
    <source>
        <dbReference type="RuleBase" id="RU003355"/>
    </source>
</evidence>
<dbReference type="InterPro" id="IPR015500">
    <property type="entry name" value="Peptidase_S8_subtilisin-rel"/>
</dbReference>
<evidence type="ECO:0000259" key="11">
    <source>
        <dbReference type="Pfam" id="PF00082"/>
    </source>
</evidence>
<proteinExistence type="inferred from homology"/>
<evidence type="ECO:0000256" key="2">
    <source>
        <dbReference type="ARBA" id="ARBA00022512"/>
    </source>
</evidence>
<dbReference type="Proteomes" id="UP000826651">
    <property type="component" value="Unassembled WGS sequence"/>
</dbReference>
<gene>
    <name evidence="14" type="ORF">KCQ71_21695</name>
</gene>
<keyword evidence="4 8" id="KW-0645">Protease</keyword>
<dbReference type="Gene3D" id="3.40.50.200">
    <property type="entry name" value="Peptidase S8/S53 domain"/>
    <property type="match status" value="1"/>
</dbReference>
<evidence type="ECO:0000313" key="15">
    <source>
        <dbReference type="Proteomes" id="UP000826651"/>
    </source>
</evidence>
<dbReference type="PRINTS" id="PR00723">
    <property type="entry name" value="SUBTILISIN"/>
</dbReference>
<dbReference type="Pfam" id="PF05922">
    <property type="entry name" value="Inhibitor_I9"/>
    <property type="match status" value="1"/>
</dbReference>
<feature type="active site" description="Charge relay system" evidence="8">
    <location>
        <position position="170"/>
    </location>
</feature>
<keyword evidence="7 8" id="KW-0720">Serine protease</keyword>
<feature type="domain" description="Inhibitor I9" evidence="13">
    <location>
        <begin position="92"/>
        <end position="136"/>
    </location>
</feature>
<evidence type="ECO:0000256" key="4">
    <source>
        <dbReference type="ARBA" id="ARBA00022670"/>
    </source>
</evidence>
<feature type="signal peptide" evidence="10">
    <location>
        <begin position="1"/>
        <end position="22"/>
    </location>
</feature>
<dbReference type="Pfam" id="PF02225">
    <property type="entry name" value="PA"/>
    <property type="match status" value="1"/>
</dbReference>
<feature type="active site" description="Charge relay system" evidence="8">
    <location>
        <position position="533"/>
    </location>
</feature>
<dbReference type="Gene3D" id="3.30.70.80">
    <property type="entry name" value="Peptidase S8 propeptide/proteinase inhibitor I9"/>
    <property type="match status" value="1"/>
</dbReference>
<accession>A0ABS7SHL0</accession>
<feature type="domain" description="PA" evidence="12">
    <location>
        <begin position="386"/>
        <end position="458"/>
    </location>
</feature>
<evidence type="ECO:0000313" key="14">
    <source>
        <dbReference type="EMBL" id="MBZ2198776.1"/>
    </source>
</evidence>
<comment type="caution">
    <text evidence="14">The sequence shown here is derived from an EMBL/GenBank/DDBJ whole genome shotgun (WGS) entry which is preliminary data.</text>
</comment>
<evidence type="ECO:0000256" key="5">
    <source>
        <dbReference type="ARBA" id="ARBA00022729"/>
    </source>
</evidence>
<feature type="domain" description="Peptidase S8/S53" evidence="11">
    <location>
        <begin position="161"/>
        <end position="568"/>
    </location>
</feature>
<dbReference type="EMBL" id="JAGSHT010000021">
    <property type="protein sequence ID" value="MBZ2198776.1"/>
    <property type="molecule type" value="Genomic_DNA"/>
</dbReference>
<evidence type="ECO:0000256" key="7">
    <source>
        <dbReference type="ARBA" id="ARBA00022825"/>
    </source>
</evidence>
<keyword evidence="3" id="KW-0964">Secreted</keyword>
<dbReference type="Gene3D" id="3.50.30.30">
    <property type="match status" value="1"/>
</dbReference>
<evidence type="ECO:0000256" key="8">
    <source>
        <dbReference type="PROSITE-ProRule" id="PRU01240"/>
    </source>
</evidence>
<dbReference type="InterPro" id="IPR023828">
    <property type="entry name" value="Peptidase_S8_Ser-AS"/>
</dbReference>
<dbReference type="InterPro" id="IPR037045">
    <property type="entry name" value="S8pro/Inhibitor_I9_sf"/>
</dbReference>
<evidence type="ECO:0000259" key="13">
    <source>
        <dbReference type="Pfam" id="PF05922"/>
    </source>
</evidence>
<keyword evidence="2" id="KW-0134">Cell wall</keyword>
<dbReference type="PROSITE" id="PS00136">
    <property type="entry name" value="SUBTILASE_ASP"/>
    <property type="match status" value="1"/>
</dbReference>
<dbReference type="PROSITE" id="PS00138">
    <property type="entry name" value="SUBTILASE_SER"/>
    <property type="match status" value="1"/>
</dbReference>
<dbReference type="InterPro" id="IPR003137">
    <property type="entry name" value="PA_domain"/>
</dbReference>
<dbReference type="InterPro" id="IPR046450">
    <property type="entry name" value="PA_dom_sf"/>
</dbReference>
<protein>
    <submittedName>
        <fullName evidence="14">S8 family serine peptidase</fullName>
    </submittedName>
</protein>
<dbReference type="PROSITE" id="PS51892">
    <property type="entry name" value="SUBTILASE"/>
    <property type="match status" value="1"/>
</dbReference>
<dbReference type="Pfam" id="PF00082">
    <property type="entry name" value="Peptidase_S8"/>
    <property type="match status" value="1"/>
</dbReference>
<evidence type="ECO:0000256" key="1">
    <source>
        <dbReference type="ARBA" id="ARBA00011073"/>
    </source>
</evidence>
<dbReference type="SUPFAM" id="SSF52025">
    <property type="entry name" value="PA domain"/>
    <property type="match status" value="1"/>
</dbReference>
<dbReference type="InterPro" id="IPR000209">
    <property type="entry name" value="Peptidase_S8/S53_dom"/>
</dbReference>
<keyword evidence="15" id="KW-1185">Reference proteome</keyword>
<organism evidence="14 15">
    <name type="scientific">Occultella gossypii</name>
    <dbReference type="NCBI Taxonomy" id="2800820"/>
    <lineage>
        <taxon>Bacteria</taxon>
        <taxon>Bacillati</taxon>
        <taxon>Actinomycetota</taxon>
        <taxon>Actinomycetes</taxon>
        <taxon>Micrococcales</taxon>
        <taxon>Ruaniaceae</taxon>
        <taxon>Occultella</taxon>
    </lineage>
</organism>
<dbReference type="PANTHER" id="PTHR43806">
    <property type="entry name" value="PEPTIDASE S8"/>
    <property type="match status" value="1"/>
</dbReference>
<reference evidence="14 15" key="1">
    <citation type="submission" date="2021-04" db="EMBL/GenBank/DDBJ databases">
        <title>Ruania sp. nov., isolated from sandy soil of mangrove forest.</title>
        <authorList>
            <person name="Ge X."/>
            <person name="Huang R."/>
            <person name="Liu W."/>
        </authorList>
    </citation>
    <scope>NUCLEOTIDE SEQUENCE [LARGE SCALE GENOMIC DNA]</scope>
    <source>
        <strain evidence="14 15">N2-46</strain>
    </source>
</reference>
<dbReference type="SUPFAM" id="SSF52743">
    <property type="entry name" value="Subtilisin-like"/>
    <property type="match status" value="1"/>
</dbReference>
<name>A0ABS7SHL0_9MICO</name>
<evidence type="ECO:0000256" key="6">
    <source>
        <dbReference type="ARBA" id="ARBA00022801"/>
    </source>
</evidence>
<evidence type="ECO:0000256" key="3">
    <source>
        <dbReference type="ARBA" id="ARBA00022525"/>
    </source>
</evidence>
<keyword evidence="6 8" id="KW-0378">Hydrolase</keyword>
<feature type="chain" id="PRO_5045247044" evidence="10">
    <location>
        <begin position="23"/>
        <end position="699"/>
    </location>
</feature>
<dbReference type="PANTHER" id="PTHR43806:SF65">
    <property type="entry name" value="SERINE PROTEASE APRX"/>
    <property type="match status" value="1"/>
</dbReference>
<dbReference type="InterPro" id="IPR050131">
    <property type="entry name" value="Peptidase_S8_subtilisin-like"/>
</dbReference>
<dbReference type="InterPro" id="IPR022398">
    <property type="entry name" value="Peptidase_S8_His-AS"/>
</dbReference>
<keyword evidence="5 10" id="KW-0732">Signal</keyword>
<feature type="active site" description="Charge relay system" evidence="8">
    <location>
        <position position="206"/>
    </location>
</feature>
<dbReference type="InterPro" id="IPR010259">
    <property type="entry name" value="S8pro/Inhibitor_I9"/>
</dbReference>
<dbReference type="InterPro" id="IPR023827">
    <property type="entry name" value="Peptidase_S8_Asp-AS"/>
</dbReference>
<comment type="similarity">
    <text evidence="1 8 9">Belongs to the peptidase S8 family.</text>
</comment>
<dbReference type="RefSeq" id="WP_223410171.1">
    <property type="nucleotide sequence ID" value="NZ_JAGSHT010000021.1"/>
</dbReference>
<dbReference type="PROSITE" id="PS00137">
    <property type="entry name" value="SUBTILASE_HIS"/>
    <property type="match status" value="1"/>
</dbReference>